<dbReference type="Pfam" id="PF10503">
    <property type="entry name" value="Esterase_PHB"/>
    <property type="match status" value="1"/>
</dbReference>
<keyword evidence="2" id="KW-0378">Hydrolase</keyword>
<dbReference type="RefSeq" id="WP_189378763.1">
    <property type="nucleotide sequence ID" value="NZ_BNAH01000011.1"/>
</dbReference>
<dbReference type="Gene3D" id="3.40.50.1820">
    <property type="entry name" value="alpha/beta hydrolase"/>
    <property type="match status" value="1"/>
</dbReference>
<evidence type="ECO:0000313" key="5">
    <source>
        <dbReference type="Proteomes" id="UP000626370"/>
    </source>
</evidence>
<dbReference type="InterPro" id="IPR029058">
    <property type="entry name" value="AB_hydrolase_fold"/>
</dbReference>
<dbReference type="SUPFAM" id="SSF53474">
    <property type="entry name" value="alpha/beta-Hydrolases"/>
    <property type="match status" value="2"/>
</dbReference>
<evidence type="ECO:0008006" key="6">
    <source>
        <dbReference type="Google" id="ProtNLM"/>
    </source>
</evidence>
<evidence type="ECO:0000313" key="4">
    <source>
        <dbReference type="EMBL" id="GHE95865.1"/>
    </source>
</evidence>
<reference evidence="5" key="1">
    <citation type="journal article" date="2019" name="Int. J. Syst. Evol. Microbiol.">
        <title>The Global Catalogue of Microorganisms (GCM) 10K type strain sequencing project: providing services to taxonomists for standard genome sequencing and annotation.</title>
        <authorList>
            <consortium name="The Broad Institute Genomics Platform"/>
            <consortium name="The Broad Institute Genome Sequencing Center for Infectious Disease"/>
            <person name="Wu L."/>
            <person name="Ma J."/>
        </authorList>
    </citation>
    <scope>NUCLEOTIDE SEQUENCE [LARGE SCALE GENOMIC DNA]</scope>
    <source>
        <strain evidence="5">CGMCC 1.15922</strain>
    </source>
</reference>
<dbReference type="Proteomes" id="UP000626370">
    <property type="component" value="Unassembled WGS sequence"/>
</dbReference>
<organism evidence="4 5">
    <name type="scientific">Thalassotalea profundi</name>
    <dbReference type="NCBI Taxonomy" id="2036687"/>
    <lineage>
        <taxon>Bacteria</taxon>
        <taxon>Pseudomonadati</taxon>
        <taxon>Pseudomonadota</taxon>
        <taxon>Gammaproteobacteria</taxon>
        <taxon>Alteromonadales</taxon>
        <taxon>Colwelliaceae</taxon>
        <taxon>Thalassotalea</taxon>
    </lineage>
</organism>
<dbReference type="InterPro" id="IPR050955">
    <property type="entry name" value="Plant_Biomass_Hydrol_Est"/>
</dbReference>
<evidence type="ECO:0000256" key="2">
    <source>
        <dbReference type="ARBA" id="ARBA00022801"/>
    </source>
</evidence>
<accession>A0ABQ3IXG8</accession>
<gene>
    <name evidence="4" type="ORF">GCM10011501_26810</name>
</gene>
<feature type="chain" id="PRO_5046145197" description="Esterase" evidence="3">
    <location>
        <begin position="26"/>
        <end position="310"/>
    </location>
</feature>
<dbReference type="PANTHER" id="PTHR43037:SF1">
    <property type="entry name" value="BLL1128 PROTEIN"/>
    <property type="match status" value="1"/>
</dbReference>
<dbReference type="InterPro" id="IPR010126">
    <property type="entry name" value="Esterase_phb"/>
</dbReference>
<evidence type="ECO:0000256" key="1">
    <source>
        <dbReference type="ARBA" id="ARBA00022729"/>
    </source>
</evidence>
<dbReference type="NCBIfam" id="TIGR01840">
    <property type="entry name" value="esterase_phb"/>
    <property type="match status" value="1"/>
</dbReference>
<evidence type="ECO:0000256" key="3">
    <source>
        <dbReference type="SAM" id="SignalP"/>
    </source>
</evidence>
<feature type="signal peptide" evidence="3">
    <location>
        <begin position="1"/>
        <end position="25"/>
    </location>
</feature>
<dbReference type="PANTHER" id="PTHR43037">
    <property type="entry name" value="UNNAMED PRODUCT-RELATED"/>
    <property type="match status" value="1"/>
</dbReference>
<comment type="caution">
    <text evidence="4">The sequence shown here is derived from an EMBL/GenBank/DDBJ whole genome shotgun (WGS) entry which is preliminary data.</text>
</comment>
<proteinExistence type="predicted"/>
<sequence length="310" mass="34082">MRLLSTTLLLTLFSTLYLHSQYAFADFTNLNDFGENPGELTASYYANSKTSDNVVVLLHGCVQNGETLAKQSGFLGLAKAHNFTILLPQQSENNNIKTCFNWFSPQDTTKDQGESLSLINMVKHVKNKMKANNVYIVGLSAGGAMASAMLVNYPELFKSGAIIAGVPYPCADNLIKAISCMRSGPSQSPEELTKLVKQINSASSHWPTLTIWTGKEDKVVNAHNSIALAQHWAMLSKANENPVTETKELYQISRWNDEKNNTLVELIEIETMGHGMPVNPQKDNGGSEAPFVLKGPVSAALNIIKYWDLQ</sequence>
<keyword evidence="1 3" id="KW-0732">Signal</keyword>
<keyword evidence="5" id="KW-1185">Reference proteome</keyword>
<name>A0ABQ3IXG8_9GAMM</name>
<dbReference type="EMBL" id="BNAH01000011">
    <property type="protein sequence ID" value="GHE95865.1"/>
    <property type="molecule type" value="Genomic_DNA"/>
</dbReference>
<protein>
    <recommendedName>
        <fullName evidence="6">Esterase</fullName>
    </recommendedName>
</protein>